<sequence length="324" mass="34795">MAVDLAAFVQDMTHAFYEEVRNVSAAGWQRLTAAASSPGMDYKEARAWGIAPMTAQSTSAKSSWAMGSGSATTSPLSYDGNDTFTYKLIRDNPGLVMSRVRAQAANAMLGISSAFWAVVAACESTAHPLSTTSIIGNQGGGASSACFMVDAFTFYPLNSVSNFNQANLYGLSFSADAITTMLAARSEYLDRSGNPFNTGLNDELPFVIVPAEYRQLAEDIRAQRGLIYDGAGLQSGSFQERTSGVVVPPGVASNSNWGLWYRERLVDEMGRAQYFGPVYPVINKTPTVEIAKIPGYAGVMIDVEVEFAIHTSLHVDLGLQWSSP</sequence>
<dbReference type="EMBL" id="MT141535">
    <property type="protein sequence ID" value="QJA65251.1"/>
    <property type="molecule type" value="Genomic_DNA"/>
</dbReference>
<proteinExistence type="predicted"/>
<evidence type="ECO:0000313" key="3">
    <source>
        <dbReference type="EMBL" id="QJH98955.1"/>
    </source>
</evidence>
<evidence type="ECO:0008006" key="4">
    <source>
        <dbReference type="Google" id="ProtNLM"/>
    </source>
</evidence>
<gene>
    <name evidence="2" type="ORF">MM415A00243_0013</name>
    <name evidence="1" type="ORF">MM415B00422_0013</name>
    <name evidence="3" type="ORF">TM448B01434_0008</name>
</gene>
<accession>A0A6M3XRJ0</accession>
<dbReference type="EMBL" id="MT144760">
    <property type="protein sequence ID" value="QJH98955.1"/>
    <property type="molecule type" value="Genomic_DNA"/>
</dbReference>
<reference evidence="3" key="1">
    <citation type="submission" date="2020-03" db="EMBL/GenBank/DDBJ databases">
        <title>The deep terrestrial virosphere.</title>
        <authorList>
            <person name="Holmfeldt K."/>
            <person name="Nilsson E."/>
            <person name="Simone D."/>
            <person name="Lopez-Fernandez M."/>
            <person name="Wu X."/>
            <person name="de Brujin I."/>
            <person name="Lundin D."/>
            <person name="Andersson A."/>
            <person name="Bertilsson S."/>
            <person name="Dopson M."/>
        </authorList>
    </citation>
    <scope>NUCLEOTIDE SEQUENCE</scope>
    <source>
        <strain evidence="2">MM415A00243</strain>
        <strain evidence="1">MM415B00422</strain>
        <strain evidence="3">TM448B01434</strain>
    </source>
</reference>
<name>A0A6M3XRJ0_9ZZZZ</name>
<evidence type="ECO:0000313" key="2">
    <source>
        <dbReference type="EMBL" id="QJA83951.1"/>
    </source>
</evidence>
<protein>
    <recommendedName>
        <fullName evidence="4">Capsid protein</fullName>
    </recommendedName>
</protein>
<evidence type="ECO:0000313" key="1">
    <source>
        <dbReference type="EMBL" id="QJA65251.1"/>
    </source>
</evidence>
<organism evidence="3">
    <name type="scientific">viral metagenome</name>
    <dbReference type="NCBI Taxonomy" id="1070528"/>
    <lineage>
        <taxon>unclassified sequences</taxon>
        <taxon>metagenomes</taxon>
        <taxon>organismal metagenomes</taxon>
    </lineage>
</organism>
<dbReference type="EMBL" id="MT142521">
    <property type="protein sequence ID" value="QJA83951.1"/>
    <property type="molecule type" value="Genomic_DNA"/>
</dbReference>
<dbReference type="AlphaFoldDB" id="A0A6M3XRJ0"/>